<reference evidence="1 2" key="1">
    <citation type="submission" date="2020-04" db="EMBL/GenBank/DDBJ databases">
        <authorList>
            <person name="Klaysubun C."/>
            <person name="Duangmal K."/>
            <person name="Lipun K."/>
        </authorList>
    </citation>
    <scope>NUCLEOTIDE SEQUENCE [LARGE SCALE GENOMIC DNA]</scope>
    <source>
        <strain evidence="1 2">JCM 11839</strain>
    </source>
</reference>
<sequence length="65" mass="7195">MEMTPWLLLTVLTVIAVAAPRYGVDSRWPAPGDLPAPQPRHRVRDDLTSIAHAARQAFPSHRARG</sequence>
<keyword evidence="2" id="KW-1185">Reference proteome</keyword>
<protein>
    <submittedName>
        <fullName evidence="1">Uncharacterized protein</fullName>
    </submittedName>
</protein>
<dbReference type="RefSeq" id="WP_169394350.1">
    <property type="nucleotide sequence ID" value="NZ_BAAAJH010000011.1"/>
</dbReference>
<accession>A0ABX1R921</accession>
<dbReference type="Proteomes" id="UP001296706">
    <property type="component" value="Unassembled WGS sequence"/>
</dbReference>
<comment type="caution">
    <text evidence="1">The sequence shown here is derived from an EMBL/GenBank/DDBJ whole genome shotgun (WGS) entry which is preliminary data.</text>
</comment>
<dbReference type="EMBL" id="JAAXKY010000006">
    <property type="protein sequence ID" value="NMH76281.1"/>
    <property type="molecule type" value="Genomic_DNA"/>
</dbReference>
<evidence type="ECO:0000313" key="2">
    <source>
        <dbReference type="Proteomes" id="UP001296706"/>
    </source>
</evidence>
<organism evidence="1 2">
    <name type="scientific">Pseudonocardia xinjiangensis</name>
    <dbReference type="NCBI Taxonomy" id="75289"/>
    <lineage>
        <taxon>Bacteria</taxon>
        <taxon>Bacillati</taxon>
        <taxon>Actinomycetota</taxon>
        <taxon>Actinomycetes</taxon>
        <taxon>Pseudonocardiales</taxon>
        <taxon>Pseudonocardiaceae</taxon>
        <taxon>Pseudonocardia</taxon>
    </lineage>
</organism>
<proteinExistence type="predicted"/>
<gene>
    <name evidence="1" type="ORF">HF577_04055</name>
</gene>
<evidence type="ECO:0000313" key="1">
    <source>
        <dbReference type="EMBL" id="NMH76281.1"/>
    </source>
</evidence>
<name>A0ABX1R921_9PSEU</name>